<dbReference type="InterPro" id="IPR000838">
    <property type="entry name" value="RNA_pol_sigma70_ECF_CS"/>
</dbReference>
<dbReference type="PANTHER" id="PTHR43133:SF25">
    <property type="entry name" value="RNA POLYMERASE SIGMA FACTOR RFAY-RELATED"/>
    <property type="match status" value="1"/>
</dbReference>
<evidence type="ECO:0000256" key="1">
    <source>
        <dbReference type="ARBA" id="ARBA00010641"/>
    </source>
</evidence>
<dbReference type="PANTHER" id="PTHR43133">
    <property type="entry name" value="RNA POLYMERASE ECF-TYPE SIGMA FACTO"/>
    <property type="match status" value="1"/>
</dbReference>
<dbReference type="PROSITE" id="PS01063">
    <property type="entry name" value="SIGMA70_ECF"/>
    <property type="match status" value="1"/>
</dbReference>
<evidence type="ECO:0000256" key="6">
    <source>
        <dbReference type="RuleBase" id="RU000716"/>
    </source>
</evidence>
<dbReference type="InterPro" id="IPR013249">
    <property type="entry name" value="RNA_pol_sigma70_r4_t2"/>
</dbReference>
<dbReference type="NCBIfam" id="TIGR02937">
    <property type="entry name" value="sigma70-ECF"/>
    <property type="match status" value="1"/>
</dbReference>
<evidence type="ECO:0000256" key="2">
    <source>
        <dbReference type="ARBA" id="ARBA00023015"/>
    </source>
</evidence>
<proteinExistence type="inferred from homology"/>
<evidence type="ECO:0000256" key="5">
    <source>
        <dbReference type="ARBA" id="ARBA00023163"/>
    </source>
</evidence>
<evidence type="ECO:0000313" key="10">
    <source>
        <dbReference type="Proteomes" id="UP000016842"/>
    </source>
</evidence>
<dbReference type="GO" id="GO:0016987">
    <property type="term" value="F:sigma factor activity"/>
    <property type="evidence" value="ECO:0007669"/>
    <property type="project" value="UniProtKB-KW"/>
</dbReference>
<evidence type="ECO:0000259" key="7">
    <source>
        <dbReference type="Pfam" id="PF04542"/>
    </source>
</evidence>
<evidence type="ECO:0000256" key="4">
    <source>
        <dbReference type="ARBA" id="ARBA00023125"/>
    </source>
</evidence>
<dbReference type="GO" id="GO:0003677">
    <property type="term" value="F:DNA binding"/>
    <property type="evidence" value="ECO:0007669"/>
    <property type="project" value="UniProtKB-KW"/>
</dbReference>
<dbReference type="SUPFAM" id="SSF88946">
    <property type="entry name" value="Sigma2 domain of RNA polymerase sigma factors"/>
    <property type="match status" value="1"/>
</dbReference>
<evidence type="ECO:0000256" key="3">
    <source>
        <dbReference type="ARBA" id="ARBA00023082"/>
    </source>
</evidence>
<dbReference type="Pfam" id="PF04542">
    <property type="entry name" value="Sigma70_r2"/>
    <property type="match status" value="1"/>
</dbReference>
<keyword evidence="5 6" id="KW-0804">Transcription</keyword>
<dbReference type="InterPro" id="IPR036388">
    <property type="entry name" value="WH-like_DNA-bd_sf"/>
</dbReference>
<name>U4VJT1_9HYPH</name>
<evidence type="ECO:0000313" key="9">
    <source>
        <dbReference type="EMBL" id="ERM03152.1"/>
    </source>
</evidence>
<comment type="similarity">
    <text evidence="1 6">Belongs to the sigma-70 factor family. ECF subfamily.</text>
</comment>
<dbReference type="PATRIC" id="fig|1337887.3.peg.809"/>
<sequence>MKEEYTMPSKSDFEKEVLALVPALHQFARTMCHQSSDVDDLVQETLLKALRHRDRFTPPYGSLKSWLFTIMKNTFCTRIKKARREDALETWEEPTISAPQELALELQDVGEAYGKLSPPAHKKVLDLVIFNGLSYEHAAMATGCTIGTIKSRLNRARARLESNLHPGGISVSEQ</sequence>
<feature type="domain" description="RNA polymerase sigma-70 region 2" evidence="7">
    <location>
        <begin position="19"/>
        <end position="84"/>
    </location>
</feature>
<dbReference type="InterPro" id="IPR007627">
    <property type="entry name" value="RNA_pol_sigma70_r2"/>
</dbReference>
<dbReference type="InterPro" id="IPR013325">
    <property type="entry name" value="RNA_pol_sigma_r2"/>
</dbReference>
<keyword evidence="2 6" id="KW-0805">Transcription regulation</keyword>
<dbReference type="Gene3D" id="1.10.1740.10">
    <property type="match status" value="1"/>
</dbReference>
<dbReference type="InterPro" id="IPR039425">
    <property type="entry name" value="RNA_pol_sigma-70-like"/>
</dbReference>
<dbReference type="Proteomes" id="UP000016842">
    <property type="component" value="Unassembled WGS sequence"/>
</dbReference>
<dbReference type="Pfam" id="PF08281">
    <property type="entry name" value="Sigma70_r4_2"/>
    <property type="match status" value="1"/>
</dbReference>
<dbReference type="InterPro" id="IPR013324">
    <property type="entry name" value="RNA_pol_sigma_r3/r4-like"/>
</dbReference>
<dbReference type="CDD" id="cd06171">
    <property type="entry name" value="Sigma70_r4"/>
    <property type="match status" value="1"/>
</dbReference>
<gene>
    <name evidence="9" type="ORF">Q644_12980</name>
</gene>
<organism evidence="9 10">
    <name type="scientific">Brucella intermedia 229E</name>
    <dbReference type="NCBI Taxonomy" id="1337887"/>
    <lineage>
        <taxon>Bacteria</taxon>
        <taxon>Pseudomonadati</taxon>
        <taxon>Pseudomonadota</taxon>
        <taxon>Alphaproteobacteria</taxon>
        <taxon>Hyphomicrobiales</taxon>
        <taxon>Brucellaceae</taxon>
        <taxon>Brucella/Ochrobactrum group</taxon>
        <taxon>Brucella</taxon>
    </lineage>
</organism>
<comment type="caution">
    <text evidence="9">The sequence shown here is derived from an EMBL/GenBank/DDBJ whole genome shotgun (WGS) entry which is preliminary data.</text>
</comment>
<evidence type="ECO:0000259" key="8">
    <source>
        <dbReference type="Pfam" id="PF08281"/>
    </source>
</evidence>
<dbReference type="EMBL" id="ASXJ01000038">
    <property type="protein sequence ID" value="ERM03152.1"/>
    <property type="molecule type" value="Genomic_DNA"/>
</dbReference>
<dbReference type="SUPFAM" id="SSF88659">
    <property type="entry name" value="Sigma3 and sigma4 domains of RNA polymerase sigma factors"/>
    <property type="match status" value="1"/>
</dbReference>
<feature type="domain" description="RNA polymerase sigma factor 70 region 4 type 2" evidence="8">
    <location>
        <begin position="118"/>
        <end position="160"/>
    </location>
</feature>
<protein>
    <recommendedName>
        <fullName evidence="6">RNA polymerase sigma factor</fullName>
    </recommendedName>
</protein>
<dbReference type="InterPro" id="IPR014284">
    <property type="entry name" value="RNA_pol_sigma-70_dom"/>
</dbReference>
<dbReference type="AlphaFoldDB" id="U4VJT1"/>
<dbReference type="GO" id="GO:0006352">
    <property type="term" value="P:DNA-templated transcription initiation"/>
    <property type="evidence" value="ECO:0007669"/>
    <property type="project" value="InterPro"/>
</dbReference>
<keyword evidence="4 6" id="KW-0238">DNA-binding</keyword>
<keyword evidence="3 6" id="KW-0731">Sigma factor</keyword>
<dbReference type="Gene3D" id="1.10.10.10">
    <property type="entry name" value="Winged helix-like DNA-binding domain superfamily/Winged helix DNA-binding domain"/>
    <property type="match status" value="1"/>
</dbReference>
<reference evidence="9 10" key="1">
    <citation type="journal article" date="2014" name="FEMS Microbiol. Lett.">
        <title>Genome sequencing analysis reveals virulence-related gene content of Ochrobactrum intermedium strain 229E, a urease-positive strain isolated from the human gastric niche.</title>
        <authorList>
            <person name="Kulkarni G.J."/>
            <person name="Shetty S."/>
            <person name="Dharne M.S."/>
            <person name="Shouche Y.S."/>
        </authorList>
    </citation>
    <scope>NUCLEOTIDE SEQUENCE [LARGE SCALE GENOMIC DNA]</scope>
    <source>
        <strain evidence="9 10">229E</strain>
    </source>
</reference>
<accession>U4VJT1</accession>